<evidence type="ECO:0000313" key="3">
    <source>
        <dbReference type="Proteomes" id="UP000010798"/>
    </source>
</evidence>
<evidence type="ECO:0000256" key="1">
    <source>
        <dbReference type="SAM" id="SignalP"/>
    </source>
</evidence>
<keyword evidence="1" id="KW-0732">Signal</keyword>
<dbReference type="KEGG" id="saci:Sinac_2947"/>
<name>L0DEX1_SINAD</name>
<dbReference type="OrthoDB" id="9900537at2"/>
<accession>L0DEX1</accession>
<evidence type="ECO:0000313" key="2">
    <source>
        <dbReference type="EMBL" id="AGA27231.1"/>
    </source>
</evidence>
<feature type="signal peptide" evidence="1">
    <location>
        <begin position="1"/>
        <end position="23"/>
    </location>
</feature>
<dbReference type="EMBL" id="CP003364">
    <property type="protein sequence ID" value="AGA27231.1"/>
    <property type="molecule type" value="Genomic_DNA"/>
</dbReference>
<dbReference type="RefSeq" id="WP_015246380.1">
    <property type="nucleotide sequence ID" value="NC_019892.1"/>
</dbReference>
<dbReference type="Proteomes" id="UP000010798">
    <property type="component" value="Chromosome"/>
</dbReference>
<reference evidence="2 3" key="1">
    <citation type="submission" date="2012-02" db="EMBL/GenBank/DDBJ databases">
        <title>Complete sequence of chromosome of Singulisphaera acidiphila DSM 18658.</title>
        <authorList>
            <consortium name="US DOE Joint Genome Institute (JGI-PGF)"/>
            <person name="Lucas S."/>
            <person name="Copeland A."/>
            <person name="Lapidus A."/>
            <person name="Glavina del Rio T."/>
            <person name="Dalin E."/>
            <person name="Tice H."/>
            <person name="Bruce D."/>
            <person name="Goodwin L."/>
            <person name="Pitluck S."/>
            <person name="Peters L."/>
            <person name="Ovchinnikova G."/>
            <person name="Chertkov O."/>
            <person name="Kyrpides N."/>
            <person name="Mavromatis K."/>
            <person name="Ivanova N."/>
            <person name="Brettin T."/>
            <person name="Detter J.C."/>
            <person name="Han C."/>
            <person name="Larimer F."/>
            <person name="Land M."/>
            <person name="Hauser L."/>
            <person name="Markowitz V."/>
            <person name="Cheng J.-F."/>
            <person name="Hugenholtz P."/>
            <person name="Woyke T."/>
            <person name="Wu D."/>
            <person name="Tindall B."/>
            <person name="Pomrenke H."/>
            <person name="Brambilla E."/>
            <person name="Klenk H.-P."/>
            <person name="Eisen J.A."/>
        </authorList>
    </citation>
    <scope>NUCLEOTIDE SEQUENCE [LARGE SCALE GENOMIC DNA]</scope>
    <source>
        <strain evidence="3">ATCC BAA-1392 / DSM 18658 / VKM B-2454 / MOB10</strain>
    </source>
</reference>
<keyword evidence="3" id="KW-1185">Reference proteome</keyword>
<gene>
    <name evidence="2" type="ordered locus">Sinac_2947</name>
</gene>
<proteinExistence type="predicted"/>
<dbReference type="HOGENOM" id="CLU_707683_0_0_0"/>
<dbReference type="STRING" id="886293.Sinac_2947"/>
<sequence>MIKMTHLLLAGAVAFAFSDVALAQALPGEATAHHAAFFAEDPAPTALPAPLPAEGDVGIGGGVLEALPKPGDLPASLFAPPPPPSMGALRVDAPYFVPDRLLDSPESPPGWFSGIELQILKPHILNGLSGTVRNQAQRANRTSTTVALPSAPLDWAVSPRVFLGYRLPSGFGEFMVAYRHLGTEGRGSLPGAQGTSTLNSRLAFDMIDFDYNSREYSLGPDWDMKWTLGIRSLFMFFDSRLSAPIGQSATYNGIFQARQYNNIAGAGPHAALDLVRHLGDTGWSLDFRADFASVFEGSHVGFLTRSTTLGPDGRPLPGETRRFGTQDSPILNVRAGATWQPSPHSATRFFLGYQYERFWALDSLPSTANTPPSVGQLWQQGIVLQATFNY</sequence>
<dbReference type="AlphaFoldDB" id="L0DEX1"/>
<feature type="chain" id="PRO_5003940106" evidence="1">
    <location>
        <begin position="24"/>
        <end position="390"/>
    </location>
</feature>
<protein>
    <submittedName>
        <fullName evidence="2">Uncharacterized protein</fullName>
    </submittedName>
</protein>
<organism evidence="2 3">
    <name type="scientific">Singulisphaera acidiphila (strain ATCC BAA-1392 / DSM 18658 / VKM B-2454 / MOB10)</name>
    <dbReference type="NCBI Taxonomy" id="886293"/>
    <lineage>
        <taxon>Bacteria</taxon>
        <taxon>Pseudomonadati</taxon>
        <taxon>Planctomycetota</taxon>
        <taxon>Planctomycetia</taxon>
        <taxon>Isosphaerales</taxon>
        <taxon>Isosphaeraceae</taxon>
        <taxon>Singulisphaera</taxon>
    </lineage>
</organism>